<evidence type="ECO:0000313" key="8">
    <source>
        <dbReference type="Proteomes" id="UP001596050"/>
    </source>
</evidence>
<evidence type="ECO:0000313" key="7">
    <source>
        <dbReference type="EMBL" id="MFC5460901.1"/>
    </source>
</evidence>
<dbReference type="PROSITE" id="PS50885">
    <property type="entry name" value="HAMP"/>
    <property type="match status" value="1"/>
</dbReference>
<feature type="region of interest" description="Disordered" evidence="4">
    <location>
        <begin position="532"/>
        <end position="582"/>
    </location>
</feature>
<comment type="caution">
    <text evidence="7">The sequence shown here is derived from an EMBL/GenBank/DDBJ whole genome shotgun (WGS) entry which is preliminary data.</text>
</comment>
<evidence type="ECO:0000259" key="6">
    <source>
        <dbReference type="PROSITE" id="PS50885"/>
    </source>
</evidence>
<dbReference type="CDD" id="cd06225">
    <property type="entry name" value="HAMP"/>
    <property type="match status" value="1"/>
</dbReference>
<evidence type="ECO:0000256" key="4">
    <source>
        <dbReference type="SAM" id="MobiDB-lite"/>
    </source>
</evidence>
<dbReference type="InterPro" id="IPR004089">
    <property type="entry name" value="MCPsignal_dom"/>
</dbReference>
<keyword evidence="1" id="KW-0488">Methylation</keyword>
<feature type="domain" description="Methyl-accepting transducer" evidence="5">
    <location>
        <begin position="271"/>
        <end position="508"/>
    </location>
</feature>
<dbReference type="PROSITE" id="PS51257">
    <property type="entry name" value="PROKAR_LIPOPROTEIN"/>
    <property type="match status" value="1"/>
</dbReference>
<proteinExistence type="inferred from homology"/>
<dbReference type="Pfam" id="PF00015">
    <property type="entry name" value="MCPsignal"/>
    <property type="match status" value="1"/>
</dbReference>
<keyword evidence="8" id="KW-1185">Reference proteome</keyword>
<reference evidence="8" key="1">
    <citation type="journal article" date="2019" name="Int. J. Syst. Evol. Microbiol.">
        <title>The Global Catalogue of Microorganisms (GCM) 10K type strain sequencing project: providing services to taxonomists for standard genome sequencing and annotation.</title>
        <authorList>
            <consortium name="The Broad Institute Genomics Platform"/>
            <consortium name="The Broad Institute Genome Sequencing Center for Infectious Disease"/>
            <person name="Wu L."/>
            <person name="Ma J."/>
        </authorList>
    </citation>
    <scope>NUCLEOTIDE SEQUENCE [LARGE SCALE GENOMIC DNA]</scope>
    <source>
        <strain evidence="8">KACC 12649</strain>
    </source>
</reference>
<dbReference type="PROSITE" id="PS50111">
    <property type="entry name" value="CHEMOTAXIS_TRANSDUC_2"/>
    <property type="match status" value="1"/>
</dbReference>
<accession>A0ABW0L6C9</accession>
<sequence length="582" mass="61491">MLSRLKIGPKLLLAPAVVLVLLVLLSCGAWYAMVRQNASLEDIVGQRAAHMRAASELVFTAQRGHAEIYQLHTWIGGSFPKSRIEPLIRDIHAQHALTESGLKRLAAMTPAASAERRYVEQAGAAHAMYVRAVRDVIEIARDDQSISANAMSKAETAFAVVAQRLHALSQLEEALSREASNSAAADFRTMTWLMPCVIALAIAVSLRITMAVRAALLAEIRGIGAAAIDLASGDLTVKDRVYGNDEIADTSRALNASIRNLNLTLRTILESARSIGTASRDLALGNLNLTTRASFRASSLEHTASSMQELAATVHLTADSALAANRLAESASNVAQQGESVVDRLVTTMESVKGSARRVGDIGAQIDAIAIETGTLALNAALEAARLGESGRKGGREGGREFALVAAEVRSLALRTGAAAREIRELVAQSVSEIEGGTAWAAQAGSSMATIAVSVQQVGDIINQISSANAEQASGLSEVNQAIVQMDQVTQRNSSLVEEAAASARTLQMQALTLSRAVAAFRLDEAVQGDAAQAAAPAPAKPSVPRDATIGEVRDASGTPPEGMRERRRAQRPHLHLASRRD</sequence>
<dbReference type="InterPro" id="IPR051310">
    <property type="entry name" value="MCP_chemotaxis"/>
</dbReference>
<comment type="similarity">
    <text evidence="2">Belongs to the methyl-accepting chemotaxis (MCP) protein family.</text>
</comment>
<dbReference type="RefSeq" id="WP_379784215.1">
    <property type="nucleotide sequence ID" value="NZ_JBHSMU010000014.1"/>
</dbReference>
<dbReference type="PANTHER" id="PTHR43531:SF14">
    <property type="entry name" value="METHYL-ACCEPTING CHEMOTAXIS PROTEIN I-RELATED"/>
    <property type="match status" value="1"/>
</dbReference>
<dbReference type="Gene3D" id="1.10.287.950">
    <property type="entry name" value="Methyl-accepting chemotaxis protein"/>
    <property type="match status" value="1"/>
</dbReference>
<dbReference type="EMBL" id="JBHSMU010000014">
    <property type="protein sequence ID" value="MFC5460901.1"/>
    <property type="molecule type" value="Genomic_DNA"/>
</dbReference>
<dbReference type="SMART" id="SM00304">
    <property type="entry name" value="HAMP"/>
    <property type="match status" value="1"/>
</dbReference>
<gene>
    <name evidence="7" type="ORF">ACFPN5_13910</name>
</gene>
<evidence type="ECO:0000256" key="3">
    <source>
        <dbReference type="PROSITE-ProRule" id="PRU00284"/>
    </source>
</evidence>
<name>A0ABW0L6C9_9BURK</name>
<feature type="domain" description="HAMP" evidence="6">
    <location>
        <begin position="214"/>
        <end position="266"/>
    </location>
</feature>
<dbReference type="Pfam" id="PF00672">
    <property type="entry name" value="HAMP"/>
    <property type="match status" value="1"/>
</dbReference>
<dbReference type="SUPFAM" id="SSF58104">
    <property type="entry name" value="Methyl-accepting chemotaxis protein (MCP) signaling domain"/>
    <property type="match status" value="1"/>
</dbReference>
<organism evidence="7 8">
    <name type="scientific">Massilia niabensis</name>
    <dbReference type="NCBI Taxonomy" id="544910"/>
    <lineage>
        <taxon>Bacteria</taxon>
        <taxon>Pseudomonadati</taxon>
        <taxon>Pseudomonadota</taxon>
        <taxon>Betaproteobacteria</taxon>
        <taxon>Burkholderiales</taxon>
        <taxon>Oxalobacteraceae</taxon>
        <taxon>Telluria group</taxon>
        <taxon>Massilia</taxon>
    </lineage>
</organism>
<dbReference type="Proteomes" id="UP001596050">
    <property type="component" value="Unassembled WGS sequence"/>
</dbReference>
<dbReference type="PANTHER" id="PTHR43531">
    <property type="entry name" value="PROTEIN ICFG"/>
    <property type="match status" value="1"/>
</dbReference>
<protein>
    <submittedName>
        <fullName evidence="7">Methyl-accepting chemotaxis protein</fullName>
    </submittedName>
</protein>
<feature type="compositionally biased region" description="Basic residues" evidence="4">
    <location>
        <begin position="566"/>
        <end position="582"/>
    </location>
</feature>
<keyword evidence="3" id="KW-0807">Transducer</keyword>
<evidence type="ECO:0000259" key="5">
    <source>
        <dbReference type="PROSITE" id="PS50111"/>
    </source>
</evidence>
<dbReference type="InterPro" id="IPR003660">
    <property type="entry name" value="HAMP_dom"/>
</dbReference>
<dbReference type="SMART" id="SM00283">
    <property type="entry name" value="MA"/>
    <property type="match status" value="1"/>
</dbReference>
<evidence type="ECO:0000256" key="1">
    <source>
        <dbReference type="ARBA" id="ARBA00022481"/>
    </source>
</evidence>
<evidence type="ECO:0000256" key="2">
    <source>
        <dbReference type="ARBA" id="ARBA00029447"/>
    </source>
</evidence>